<dbReference type="SMART" id="SM00507">
    <property type="entry name" value="HNHc"/>
    <property type="match status" value="1"/>
</dbReference>
<keyword evidence="3" id="KW-1185">Reference proteome</keyword>
<reference evidence="2" key="1">
    <citation type="submission" date="2021-01" db="EMBL/GenBank/DDBJ databases">
        <title>Whole genome shotgun sequence of Planobispora rosea NBRC 15558.</title>
        <authorList>
            <person name="Komaki H."/>
            <person name="Tamura T."/>
        </authorList>
    </citation>
    <scope>NUCLEOTIDE SEQUENCE</scope>
    <source>
        <strain evidence="2">NBRC 15558</strain>
    </source>
</reference>
<feature type="domain" description="HNH nuclease" evidence="1">
    <location>
        <begin position="1"/>
        <end position="63"/>
    </location>
</feature>
<evidence type="ECO:0000259" key="1">
    <source>
        <dbReference type="SMART" id="SM00507"/>
    </source>
</evidence>
<dbReference type="EMBL" id="BOOI01000049">
    <property type="protein sequence ID" value="GIH86729.1"/>
    <property type="molecule type" value="Genomic_DNA"/>
</dbReference>
<comment type="caution">
    <text evidence="2">The sequence shown here is derived from an EMBL/GenBank/DDBJ whole genome shotgun (WGS) entry which is preliminary data.</text>
</comment>
<accession>A0A8J3S4M6</accession>
<sequence length="111" mass="12253">MRLEVLRRAGGIGKARCYLCRTLVTDHDKTLPTHYHCEHIVPKVNGGKTEFSNLAVSCRMCNGQKSLIDAGTSALAKRASVEQQRCQFHGERCGTLHSETGAELYDIMFGA</sequence>
<evidence type="ECO:0000313" key="2">
    <source>
        <dbReference type="EMBL" id="GIH86729.1"/>
    </source>
</evidence>
<gene>
    <name evidence="2" type="ORF">Pro02_51370</name>
</gene>
<dbReference type="InterPro" id="IPR003615">
    <property type="entry name" value="HNH_nuc"/>
</dbReference>
<dbReference type="RefSeq" id="WP_268249367.1">
    <property type="nucleotide sequence ID" value="NZ_BMQP01000032.1"/>
</dbReference>
<name>A0A8J3S4M6_PLARO</name>
<protein>
    <recommendedName>
        <fullName evidence="1">HNH nuclease domain-containing protein</fullName>
    </recommendedName>
</protein>
<dbReference type="Proteomes" id="UP000655044">
    <property type="component" value="Unassembled WGS sequence"/>
</dbReference>
<dbReference type="AlphaFoldDB" id="A0A8J3S4M6"/>
<dbReference type="Gene3D" id="1.10.30.50">
    <property type="match status" value="1"/>
</dbReference>
<dbReference type="InterPro" id="IPR029471">
    <property type="entry name" value="HNH_5"/>
</dbReference>
<proteinExistence type="predicted"/>
<dbReference type="Pfam" id="PF14279">
    <property type="entry name" value="HNH_5"/>
    <property type="match status" value="1"/>
</dbReference>
<organism evidence="2 3">
    <name type="scientific">Planobispora rosea</name>
    <dbReference type="NCBI Taxonomy" id="35762"/>
    <lineage>
        <taxon>Bacteria</taxon>
        <taxon>Bacillati</taxon>
        <taxon>Actinomycetota</taxon>
        <taxon>Actinomycetes</taxon>
        <taxon>Streptosporangiales</taxon>
        <taxon>Streptosporangiaceae</taxon>
        <taxon>Planobispora</taxon>
    </lineage>
</organism>
<dbReference type="CDD" id="cd00085">
    <property type="entry name" value="HNHc"/>
    <property type="match status" value="1"/>
</dbReference>
<evidence type="ECO:0000313" key="3">
    <source>
        <dbReference type="Proteomes" id="UP000655044"/>
    </source>
</evidence>